<accession>E6X9Q6</accession>
<evidence type="ECO:0000313" key="6">
    <source>
        <dbReference type="EMBL" id="ADV49826.1"/>
    </source>
</evidence>
<reference evidence="6 7" key="1">
    <citation type="journal article" date="2010" name="Stand. Genomic Sci.">
        <title>Complete genome sequence of Cellulophaga algicola type strain (IC166).</title>
        <authorList>
            <person name="Abt B."/>
            <person name="Lu M."/>
            <person name="Misra M."/>
            <person name="Han C."/>
            <person name="Nolan M."/>
            <person name="Lucas S."/>
            <person name="Hammon N."/>
            <person name="Deshpande S."/>
            <person name="Cheng J.F."/>
            <person name="Tapia R."/>
            <person name="Goodwin L."/>
            <person name="Pitluck S."/>
            <person name="Liolios K."/>
            <person name="Pagani I."/>
            <person name="Ivanova N."/>
            <person name="Mavromatis K."/>
            <person name="Ovchinikova G."/>
            <person name="Pati A."/>
            <person name="Chen A."/>
            <person name="Palaniappan K."/>
            <person name="Land M."/>
            <person name="Hauser L."/>
            <person name="Chang Y.J."/>
            <person name="Jeffries C.D."/>
            <person name="Detter J.C."/>
            <person name="Brambilla E."/>
            <person name="Rohde M."/>
            <person name="Tindall B.J."/>
            <person name="Goker M."/>
            <person name="Woyke T."/>
            <person name="Bristow J."/>
            <person name="Eisen J.A."/>
            <person name="Markowitz V."/>
            <person name="Hugenholtz P."/>
            <person name="Kyrpides N.C."/>
            <person name="Klenk H.P."/>
            <person name="Lapidus A."/>
        </authorList>
    </citation>
    <scope>NUCLEOTIDE SEQUENCE [LARGE SCALE GENOMIC DNA]</scope>
    <source>
        <strain evidence="7">DSM 14237 / IC166 / ACAM 630</strain>
    </source>
</reference>
<feature type="domain" description="PPIase FKBP-type" evidence="5">
    <location>
        <begin position="132"/>
        <end position="230"/>
    </location>
</feature>
<protein>
    <recommendedName>
        <fullName evidence="4">Peptidyl-prolyl cis-trans isomerase</fullName>
        <ecNumber evidence="4">5.2.1.8</ecNumber>
    </recommendedName>
</protein>
<keyword evidence="2 3" id="KW-0697">Rotamase</keyword>
<comment type="similarity">
    <text evidence="4">Belongs to the FKBP-type PPIase family.</text>
</comment>
<sequence>MNIKSIFYFLAITLIFISCKKDDDAIVVAPPTDLSEIIVDDEAALQAYFLTHFYNYEDFENPAEDFDYEIVIDTISGGNSTKTSLLDSEGFGFKTVTVKSENVGITEGDEEIDHKLYYLIARQGSGPSPTFADSTFVRYQGELLDGTIFDSSTAPIWFNLPSLVTGFSQGITAFKAGEQGFVNEDGTVEVANYGIGLIFMPSALAYYSAPQTNIPAYSPIFFKIDLLAVNQTDHDNDGIPSYLEDVDGDGRLNNDNTDSVDEEKAFVFIPNYLDPDDDGDNTPTSEEIDIVNGEVVFRDTDNDGIPDHLDPDTK</sequence>
<dbReference type="AlphaFoldDB" id="E6X9Q6"/>
<dbReference type="InterPro" id="IPR001179">
    <property type="entry name" value="PPIase_FKBP_dom"/>
</dbReference>
<comment type="catalytic activity">
    <reaction evidence="1 3 4">
        <text>[protein]-peptidylproline (omega=180) = [protein]-peptidylproline (omega=0)</text>
        <dbReference type="Rhea" id="RHEA:16237"/>
        <dbReference type="Rhea" id="RHEA-COMP:10747"/>
        <dbReference type="Rhea" id="RHEA-COMP:10748"/>
        <dbReference type="ChEBI" id="CHEBI:83833"/>
        <dbReference type="ChEBI" id="CHEBI:83834"/>
        <dbReference type="EC" id="5.2.1.8"/>
    </reaction>
</comment>
<dbReference type="PROSITE" id="PS51257">
    <property type="entry name" value="PROKAR_LIPOPROTEIN"/>
    <property type="match status" value="1"/>
</dbReference>
<organism evidence="6 7">
    <name type="scientific">Cellulophaga algicola (strain DSM 14237 / IC166 / ACAM 630)</name>
    <dbReference type="NCBI Taxonomy" id="688270"/>
    <lineage>
        <taxon>Bacteria</taxon>
        <taxon>Pseudomonadati</taxon>
        <taxon>Bacteroidota</taxon>
        <taxon>Flavobacteriia</taxon>
        <taxon>Flavobacteriales</taxon>
        <taxon>Flavobacteriaceae</taxon>
        <taxon>Cellulophaga</taxon>
    </lineage>
</organism>
<dbReference type="SUPFAM" id="SSF54534">
    <property type="entry name" value="FKBP-like"/>
    <property type="match status" value="1"/>
</dbReference>
<evidence type="ECO:0000256" key="3">
    <source>
        <dbReference type="PROSITE-ProRule" id="PRU00277"/>
    </source>
</evidence>
<gene>
    <name evidence="6" type="ordered locus">Celal_2539</name>
</gene>
<dbReference type="Gene3D" id="3.10.50.40">
    <property type="match status" value="1"/>
</dbReference>
<evidence type="ECO:0000256" key="4">
    <source>
        <dbReference type="RuleBase" id="RU003915"/>
    </source>
</evidence>
<evidence type="ECO:0000256" key="2">
    <source>
        <dbReference type="ARBA" id="ARBA00023110"/>
    </source>
</evidence>
<dbReference type="EC" id="5.2.1.8" evidence="4"/>
<evidence type="ECO:0000256" key="1">
    <source>
        <dbReference type="ARBA" id="ARBA00000971"/>
    </source>
</evidence>
<dbReference type="EMBL" id="CP002453">
    <property type="protein sequence ID" value="ADV49826.1"/>
    <property type="molecule type" value="Genomic_DNA"/>
</dbReference>
<dbReference type="KEGG" id="cao:Celal_2539"/>
<dbReference type="STRING" id="688270.Celal_2539"/>
<dbReference type="eggNOG" id="COG0545">
    <property type="taxonomic scope" value="Bacteria"/>
</dbReference>
<dbReference type="GO" id="GO:0003755">
    <property type="term" value="F:peptidyl-prolyl cis-trans isomerase activity"/>
    <property type="evidence" value="ECO:0007669"/>
    <property type="project" value="UniProtKB-UniRule"/>
</dbReference>
<dbReference type="Pfam" id="PF00254">
    <property type="entry name" value="FKBP_C"/>
    <property type="match status" value="1"/>
</dbReference>
<evidence type="ECO:0000259" key="5">
    <source>
        <dbReference type="PROSITE" id="PS50059"/>
    </source>
</evidence>
<evidence type="ECO:0000313" key="7">
    <source>
        <dbReference type="Proteomes" id="UP000008634"/>
    </source>
</evidence>
<name>E6X9Q6_CELAD</name>
<dbReference type="HOGENOM" id="CLU_059537_0_0_10"/>
<dbReference type="Proteomes" id="UP000008634">
    <property type="component" value="Chromosome"/>
</dbReference>
<keyword evidence="7" id="KW-1185">Reference proteome</keyword>
<dbReference type="OrthoDB" id="1424215at2"/>
<proteinExistence type="inferred from homology"/>
<keyword evidence="3 4" id="KW-0413">Isomerase</keyword>
<dbReference type="InterPro" id="IPR046357">
    <property type="entry name" value="PPIase_dom_sf"/>
</dbReference>
<dbReference type="RefSeq" id="WP_013551298.1">
    <property type="nucleotide sequence ID" value="NC_014934.1"/>
</dbReference>
<dbReference type="PROSITE" id="PS50059">
    <property type="entry name" value="FKBP_PPIASE"/>
    <property type="match status" value="1"/>
</dbReference>